<evidence type="ECO:0000313" key="3">
    <source>
        <dbReference type="Proteomes" id="UP000609849"/>
    </source>
</evidence>
<sequence>MINYIIGIGAFLVVVLVIKNFIKNIKDEKSSCGCSCKGCLSNDNCNKISN</sequence>
<keyword evidence="1" id="KW-1133">Transmembrane helix</keyword>
<keyword evidence="3" id="KW-1185">Reference proteome</keyword>
<dbReference type="Proteomes" id="UP000609849">
    <property type="component" value="Unassembled WGS sequence"/>
</dbReference>
<evidence type="ECO:0000256" key="1">
    <source>
        <dbReference type="SAM" id="Phobius"/>
    </source>
</evidence>
<gene>
    <name evidence="2" type="ORF">H8923_04065</name>
</gene>
<comment type="caution">
    <text evidence="2">The sequence shown here is derived from an EMBL/GenBank/DDBJ whole genome shotgun (WGS) entry which is preliminary data.</text>
</comment>
<protein>
    <submittedName>
        <fullName evidence="2">FeoB-associated Cys-rich membrane protein</fullName>
    </submittedName>
</protein>
<accession>A0ABR7JLZ6</accession>
<keyword evidence="1" id="KW-0472">Membrane</keyword>
<name>A0ABR7JLZ6_9FIRM</name>
<dbReference type="RefSeq" id="WP_153923890.1">
    <property type="nucleotide sequence ID" value="NZ_JACRWE010000002.1"/>
</dbReference>
<proteinExistence type="predicted"/>
<keyword evidence="1" id="KW-0812">Transmembrane</keyword>
<reference evidence="2 3" key="1">
    <citation type="submission" date="2020-08" db="EMBL/GenBank/DDBJ databases">
        <authorList>
            <person name="Liu C."/>
            <person name="Sun Q."/>
        </authorList>
    </citation>
    <scope>NUCLEOTIDE SEQUENCE [LARGE SCALE GENOMIC DNA]</scope>
    <source>
        <strain evidence="2 3">NSJ-18</strain>
    </source>
</reference>
<feature type="transmembrane region" description="Helical" evidence="1">
    <location>
        <begin position="6"/>
        <end position="22"/>
    </location>
</feature>
<organism evidence="2 3">
    <name type="scientific">Romboutsia faecis</name>
    <dbReference type="NCBI Taxonomy" id="2764597"/>
    <lineage>
        <taxon>Bacteria</taxon>
        <taxon>Bacillati</taxon>
        <taxon>Bacillota</taxon>
        <taxon>Clostridia</taxon>
        <taxon>Peptostreptococcales</taxon>
        <taxon>Peptostreptococcaceae</taxon>
        <taxon>Romboutsia</taxon>
    </lineage>
</organism>
<dbReference type="EMBL" id="JACRWE010000002">
    <property type="protein sequence ID" value="MBC5995924.1"/>
    <property type="molecule type" value="Genomic_DNA"/>
</dbReference>
<dbReference type="Pfam" id="PF12669">
    <property type="entry name" value="FeoB_associated"/>
    <property type="match status" value="1"/>
</dbReference>
<evidence type="ECO:0000313" key="2">
    <source>
        <dbReference type="EMBL" id="MBC5995924.1"/>
    </source>
</evidence>